<gene>
    <name evidence="7" type="ORF">M670_02814</name>
</gene>
<accession>A0A072NXV0</accession>
<evidence type="ECO:0000313" key="8">
    <source>
        <dbReference type="Proteomes" id="UP000027936"/>
    </source>
</evidence>
<dbReference type="Pfam" id="PF02899">
    <property type="entry name" value="Phage_int_SAM_1"/>
    <property type="match status" value="1"/>
</dbReference>
<dbReference type="RefSeq" id="WP_035196193.1">
    <property type="nucleotide sequence ID" value="NZ_JJRY01000010.1"/>
</dbReference>
<dbReference type="InterPro" id="IPR013762">
    <property type="entry name" value="Integrase-like_cat_sf"/>
</dbReference>
<reference evidence="7 8" key="1">
    <citation type="submission" date="2014-04" db="EMBL/GenBank/DDBJ databases">
        <title>Draft genome sequence of Bacillus azotoformans MEV2011, a (co-) denitrifying strain unable to grow in the presence of oxygen.</title>
        <authorList>
            <person name="Nielsen M."/>
            <person name="Schreiber L."/>
            <person name="Finster K."/>
            <person name="Schramm A."/>
        </authorList>
    </citation>
    <scope>NUCLEOTIDE SEQUENCE [LARGE SCALE GENOMIC DNA]</scope>
    <source>
        <strain evidence="7 8">MEV2011</strain>
    </source>
</reference>
<dbReference type="SUPFAM" id="SSF56349">
    <property type="entry name" value="DNA breaking-rejoining enzymes"/>
    <property type="match status" value="1"/>
</dbReference>
<dbReference type="Pfam" id="PF00589">
    <property type="entry name" value="Phage_integrase"/>
    <property type="match status" value="1"/>
</dbReference>
<dbReference type="GO" id="GO:0006310">
    <property type="term" value="P:DNA recombination"/>
    <property type="evidence" value="ECO:0007669"/>
    <property type="project" value="UniProtKB-KW"/>
</dbReference>
<evidence type="ECO:0000256" key="1">
    <source>
        <dbReference type="ARBA" id="ARBA00022908"/>
    </source>
</evidence>
<dbReference type="SUPFAM" id="SSF47823">
    <property type="entry name" value="lambda integrase-like, N-terminal domain"/>
    <property type="match status" value="1"/>
</dbReference>
<evidence type="ECO:0000256" key="2">
    <source>
        <dbReference type="ARBA" id="ARBA00023125"/>
    </source>
</evidence>
<dbReference type="OrthoDB" id="9803188at2"/>
<dbReference type="AlphaFoldDB" id="A0A072NXV0"/>
<dbReference type="InterPro" id="IPR002104">
    <property type="entry name" value="Integrase_catalytic"/>
</dbReference>
<dbReference type="InterPro" id="IPR004107">
    <property type="entry name" value="Integrase_SAM-like_N"/>
</dbReference>
<feature type="domain" description="Tyr recombinase" evidence="5">
    <location>
        <begin position="126"/>
        <end position="317"/>
    </location>
</feature>
<dbReference type="PROSITE" id="PS51900">
    <property type="entry name" value="CB"/>
    <property type="match status" value="1"/>
</dbReference>
<evidence type="ECO:0000259" key="5">
    <source>
        <dbReference type="PROSITE" id="PS51898"/>
    </source>
</evidence>
<name>A0A072NXV0_SCHAZ</name>
<dbReference type="Gene3D" id="1.10.443.10">
    <property type="entry name" value="Intergrase catalytic core"/>
    <property type="match status" value="1"/>
</dbReference>
<dbReference type="Proteomes" id="UP000027936">
    <property type="component" value="Unassembled WGS sequence"/>
</dbReference>
<dbReference type="InterPro" id="IPR011010">
    <property type="entry name" value="DNA_brk_join_enz"/>
</dbReference>
<protein>
    <submittedName>
        <fullName evidence="7">Site-specific recombinase XerD</fullName>
    </submittedName>
</protein>
<sequence length="343" mass="39349">MKSNMKESNEIANHINKFIRVYCPSSKTSSEHTIKSYQLALTLFMDFLEEKKKISINQLSYDCFKAETIDEWLIWLMNERNCKPQSANVRLSSIKAFLKYLSTQDITLSYLSIAAALVKKRRAPKIKVKGMSKEGVKALLGTIDQSTKTGRRDLAMFILLYDIAARIDEILSLKIKNVRLNVPKPNVTITGKGNKHRSLGLNSKTVQYLEKFVSEYHGMKPNEDDFLFYSKIKGKKKKLTQPAVTKQLKKWAAIANQVCPEVPVTLHPHQIRHAAATHWMENGMNVGEIQYLLGHENIQTTMVYLEITVTQEASAMKQLMTEEEANQPKLWKEDIRKLRDLCK</sequence>
<dbReference type="GO" id="GO:0003677">
    <property type="term" value="F:DNA binding"/>
    <property type="evidence" value="ECO:0007669"/>
    <property type="project" value="UniProtKB-UniRule"/>
</dbReference>
<evidence type="ECO:0000256" key="4">
    <source>
        <dbReference type="PROSITE-ProRule" id="PRU01248"/>
    </source>
</evidence>
<dbReference type="PANTHER" id="PTHR30349:SF81">
    <property type="entry name" value="TYROSINE RECOMBINASE XERC"/>
    <property type="match status" value="1"/>
</dbReference>
<dbReference type="Gene3D" id="1.10.150.130">
    <property type="match status" value="1"/>
</dbReference>
<proteinExistence type="predicted"/>
<dbReference type="EMBL" id="JJRY01000010">
    <property type="protein sequence ID" value="KEF38055.1"/>
    <property type="molecule type" value="Genomic_DNA"/>
</dbReference>
<keyword evidence="2 4" id="KW-0238">DNA-binding</keyword>
<dbReference type="PROSITE" id="PS51898">
    <property type="entry name" value="TYR_RECOMBINASE"/>
    <property type="match status" value="1"/>
</dbReference>
<dbReference type="PANTHER" id="PTHR30349">
    <property type="entry name" value="PHAGE INTEGRASE-RELATED"/>
    <property type="match status" value="1"/>
</dbReference>
<dbReference type="GO" id="GO:0015074">
    <property type="term" value="P:DNA integration"/>
    <property type="evidence" value="ECO:0007669"/>
    <property type="project" value="UniProtKB-KW"/>
</dbReference>
<evidence type="ECO:0000256" key="3">
    <source>
        <dbReference type="ARBA" id="ARBA00023172"/>
    </source>
</evidence>
<dbReference type="InterPro" id="IPR044068">
    <property type="entry name" value="CB"/>
</dbReference>
<evidence type="ECO:0000259" key="6">
    <source>
        <dbReference type="PROSITE" id="PS51900"/>
    </source>
</evidence>
<comment type="caution">
    <text evidence="7">The sequence shown here is derived from an EMBL/GenBank/DDBJ whole genome shotgun (WGS) entry which is preliminary data.</text>
</comment>
<evidence type="ECO:0000313" key="7">
    <source>
        <dbReference type="EMBL" id="KEF38055.1"/>
    </source>
</evidence>
<keyword evidence="3" id="KW-0233">DNA recombination</keyword>
<feature type="domain" description="Core-binding (CB)" evidence="6">
    <location>
        <begin position="9"/>
        <end position="102"/>
    </location>
</feature>
<organism evidence="7 8">
    <name type="scientific">Schinkia azotoformans MEV2011</name>
    <dbReference type="NCBI Taxonomy" id="1348973"/>
    <lineage>
        <taxon>Bacteria</taxon>
        <taxon>Bacillati</taxon>
        <taxon>Bacillota</taxon>
        <taxon>Bacilli</taxon>
        <taxon>Bacillales</taxon>
        <taxon>Bacillaceae</taxon>
        <taxon>Calidifontibacillus/Schinkia group</taxon>
        <taxon>Schinkia</taxon>
    </lineage>
</organism>
<dbReference type="PATRIC" id="fig|1348973.3.peg.2721"/>
<keyword evidence="1" id="KW-0229">DNA integration</keyword>
<dbReference type="InterPro" id="IPR010998">
    <property type="entry name" value="Integrase_recombinase_N"/>
</dbReference>
<dbReference type="InterPro" id="IPR050090">
    <property type="entry name" value="Tyrosine_recombinase_XerCD"/>
</dbReference>